<comment type="similarity">
    <text evidence="3">Belongs to the eukaryotic RPB7/RPC8 RNA polymerase subunit family.</text>
</comment>
<dbReference type="Pfam" id="PF04845">
    <property type="entry name" value="PurA"/>
    <property type="match status" value="1"/>
</dbReference>
<dbReference type="GO" id="GO:0032422">
    <property type="term" value="F:purine-rich negative regulatory element binding"/>
    <property type="evidence" value="ECO:0007669"/>
    <property type="project" value="InterPro"/>
</dbReference>
<dbReference type="GO" id="GO:0005666">
    <property type="term" value="C:RNA polymerase III complex"/>
    <property type="evidence" value="ECO:0007669"/>
    <property type="project" value="TreeGrafter"/>
</dbReference>
<comment type="subcellular location">
    <subcellularLocation>
        <location evidence="1">Nucleus</location>
    </subcellularLocation>
</comment>
<dbReference type="Gene3D" id="3.30.1490.120">
    <property type="entry name" value="RNA polymerase Rpb7-like, N-terminal domain"/>
    <property type="match status" value="1"/>
</dbReference>
<evidence type="ECO:0000256" key="4">
    <source>
        <dbReference type="ARBA" id="ARBA00022478"/>
    </source>
</evidence>
<keyword evidence="5" id="KW-0238">DNA-binding</keyword>
<dbReference type="InterPro" id="IPR006628">
    <property type="entry name" value="PUR-bd_fam"/>
</dbReference>
<dbReference type="GO" id="GO:0006384">
    <property type="term" value="P:transcription initiation at RNA polymerase III promoter"/>
    <property type="evidence" value="ECO:0007669"/>
    <property type="project" value="TreeGrafter"/>
</dbReference>
<dbReference type="Gene3D" id="2.40.50.140">
    <property type="entry name" value="Nucleic acid-binding proteins"/>
    <property type="match status" value="1"/>
</dbReference>
<sequence length="272" mass="31193">MMTKDNRRYYLDLKENPRGRFLRVKTNYRTAVTIPEKSWSRFRDIFSDYVDKMKDGGGGGGVGTLARIFDVLRLSLHFLGEDLDKAILEQLNLKFANKVVQNVGLCIALWDIVERGESFMFPGDSGHHTKVKFRILVFRPFVDQILVGKIKSCDHESVRVTLGFFDDITIPKNNLQKDSEFDSEKQEWIWKYPTDDGPHELFMEKDEDIRFKVVSDMFVDTTPTGNPGLESSDVESFENKKTSYRIIAAINDSGLGPLTWWTASGEEEDNGE</sequence>
<dbReference type="SUPFAM" id="SSF88798">
    <property type="entry name" value="N-terminal, heterodimerisation domain of RBP7 (RpoE)"/>
    <property type="match status" value="1"/>
</dbReference>
<evidence type="ECO:0000256" key="2">
    <source>
        <dbReference type="ARBA" id="ARBA00009251"/>
    </source>
</evidence>
<dbReference type="InterPro" id="IPR045113">
    <property type="entry name" value="Rpb7-like"/>
</dbReference>
<dbReference type="Gene3D" id="3.10.450.700">
    <property type="match status" value="1"/>
</dbReference>
<feature type="domain" description="RNA polymerase Rpb7-like N-terminal" evidence="8">
    <location>
        <begin position="70"/>
        <end position="124"/>
    </location>
</feature>
<evidence type="ECO:0000256" key="3">
    <source>
        <dbReference type="ARBA" id="ARBA00009307"/>
    </source>
</evidence>
<reference evidence="10" key="1">
    <citation type="submission" date="2018-08" db="EMBL/GenBank/DDBJ databases">
        <authorList>
            <person name="Cornetti L."/>
        </authorList>
    </citation>
    <scope>NUCLEOTIDE SEQUENCE</scope>
    <source>
        <strain evidence="10">FI-BAL1-1</strain>
    </source>
</reference>
<dbReference type="InterPro" id="IPR036898">
    <property type="entry name" value="RNA_pol_Rpb7-like_N_sf"/>
</dbReference>
<keyword evidence="6" id="KW-0804">Transcription</keyword>
<evidence type="ECO:0000256" key="6">
    <source>
        <dbReference type="ARBA" id="ARBA00023163"/>
    </source>
</evidence>
<gene>
    <name evidence="10" type="primary">EOG090X0DHL</name>
</gene>
<organism evidence="10">
    <name type="scientific">Eubosmina coregoni</name>
    <dbReference type="NCBI Taxonomy" id="186181"/>
    <lineage>
        <taxon>Eukaryota</taxon>
        <taxon>Metazoa</taxon>
        <taxon>Ecdysozoa</taxon>
        <taxon>Arthropoda</taxon>
        <taxon>Crustacea</taxon>
        <taxon>Branchiopoda</taxon>
        <taxon>Diplostraca</taxon>
        <taxon>Cladocera</taxon>
        <taxon>Anomopoda</taxon>
        <taxon>Bosminidae</taxon>
        <taxon>Eubosmina</taxon>
    </lineage>
</organism>
<feature type="domain" description="RNA polymerase III subunit Rpc25" evidence="9">
    <location>
        <begin position="145"/>
        <end position="261"/>
    </location>
</feature>
<dbReference type="InterPro" id="IPR013238">
    <property type="entry name" value="RNA_pol_III_Rbc25"/>
</dbReference>
<accession>A0A4Y7LLN3</accession>
<evidence type="ECO:0000256" key="1">
    <source>
        <dbReference type="ARBA" id="ARBA00004123"/>
    </source>
</evidence>
<dbReference type="EMBL" id="LR000438">
    <property type="protein sequence ID" value="SVE70057.1"/>
    <property type="molecule type" value="mRNA"/>
</dbReference>
<comment type="similarity">
    <text evidence="2">Belongs to the PUR DNA-binding protein family.</text>
</comment>
<protein>
    <submittedName>
        <fullName evidence="10">EOG090X0DHL</fullName>
    </submittedName>
</protein>
<proteinExistence type="evidence at transcript level"/>
<dbReference type="CDD" id="cd04330">
    <property type="entry name" value="RNAP_III_Rpc25_N"/>
    <property type="match status" value="1"/>
</dbReference>
<dbReference type="InterPro" id="IPR005576">
    <property type="entry name" value="Rpb7-like_N"/>
</dbReference>
<dbReference type="PANTHER" id="PTHR12709:SF1">
    <property type="entry name" value="DNA-DIRECTED RNA POLYMERASE III SUBUNIT RPC8"/>
    <property type="match status" value="1"/>
</dbReference>
<evidence type="ECO:0000313" key="10">
    <source>
        <dbReference type="EMBL" id="SVE70057.1"/>
    </source>
</evidence>
<dbReference type="SMART" id="SM00712">
    <property type="entry name" value="PUR"/>
    <property type="match status" value="1"/>
</dbReference>
<dbReference type="PANTHER" id="PTHR12709">
    <property type="entry name" value="DNA-DIRECTED RNA POLYMERASE II, III"/>
    <property type="match status" value="1"/>
</dbReference>
<evidence type="ECO:0000256" key="7">
    <source>
        <dbReference type="ARBA" id="ARBA00023242"/>
    </source>
</evidence>
<dbReference type="AlphaFoldDB" id="A0A4Y7LLN3"/>
<dbReference type="Pfam" id="PF08292">
    <property type="entry name" value="RNA_pol_Rbc25"/>
    <property type="match status" value="1"/>
</dbReference>
<dbReference type="Pfam" id="PF03876">
    <property type="entry name" value="SHS2_Rpb7-N"/>
    <property type="match status" value="1"/>
</dbReference>
<evidence type="ECO:0000259" key="9">
    <source>
        <dbReference type="Pfam" id="PF08292"/>
    </source>
</evidence>
<name>A0A4Y7LLN3_9CRUS</name>
<keyword evidence="7" id="KW-0539">Nucleus</keyword>
<dbReference type="GO" id="GO:0000977">
    <property type="term" value="F:RNA polymerase II transcription regulatory region sequence-specific DNA binding"/>
    <property type="evidence" value="ECO:0007669"/>
    <property type="project" value="InterPro"/>
</dbReference>
<dbReference type="InterPro" id="IPR012340">
    <property type="entry name" value="NA-bd_OB-fold"/>
</dbReference>
<dbReference type="SUPFAM" id="SSF50249">
    <property type="entry name" value="Nucleic acid-binding proteins"/>
    <property type="match status" value="1"/>
</dbReference>
<evidence type="ECO:0000256" key="5">
    <source>
        <dbReference type="ARBA" id="ARBA00023125"/>
    </source>
</evidence>
<keyword evidence="4" id="KW-0240">DNA-directed RNA polymerase</keyword>
<evidence type="ECO:0000259" key="8">
    <source>
        <dbReference type="Pfam" id="PF03876"/>
    </source>
</evidence>